<proteinExistence type="predicted"/>
<dbReference type="STRING" id="1618436.UV59_C0009G0016"/>
<evidence type="ECO:0000313" key="2">
    <source>
        <dbReference type="Proteomes" id="UP000034543"/>
    </source>
</evidence>
<accession>A0A0G1CIC5</accession>
<sequence length="69" mass="7735">MKTGKVVFPQLNKRQLEKLSDISSDIALVSLASVVLPAVFDRYNSEMVALGSIISLNLLVIKYLDQERR</sequence>
<organism evidence="1 2">
    <name type="scientific">Candidatus Gottesmanbacteria bacterium GW2011_GWA1_43_11</name>
    <dbReference type="NCBI Taxonomy" id="1618436"/>
    <lineage>
        <taxon>Bacteria</taxon>
        <taxon>Candidatus Gottesmaniibacteriota</taxon>
    </lineage>
</organism>
<reference evidence="1 2" key="1">
    <citation type="journal article" date="2015" name="Nature">
        <title>rRNA introns, odd ribosomes, and small enigmatic genomes across a large radiation of phyla.</title>
        <authorList>
            <person name="Brown C.T."/>
            <person name="Hug L.A."/>
            <person name="Thomas B.C."/>
            <person name="Sharon I."/>
            <person name="Castelle C.J."/>
            <person name="Singh A."/>
            <person name="Wilkins M.J."/>
            <person name="Williams K.H."/>
            <person name="Banfield J.F."/>
        </authorList>
    </citation>
    <scope>NUCLEOTIDE SEQUENCE [LARGE SCALE GENOMIC DNA]</scope>
</reference>
<dbReference type="AlphaFoldDB" id="A0A0G1CIC5"/>
<protein>
    <submittedName>
        <fullName evidence="1">Uncharacterized protein</fullName>
    </submittedName>
</protein>
<comment type="caution">
    <text evidence="1">The sequence shown here is derived from an EMBL/GenBank/DDBJ whole genome shotgun (WGS) entry which is preliminary data.</text>
</comment>
<dbReference type="Proteomes" id="UP000034543">
    <property type="component" value="Unassembled WGS sequence"/>
</dbReference>
<evidence type="ECO:0000313" key="1">
    <source>
        <dbReference type="EMBL" id="KKS85214.1"/>
    </source>
</evidence>
<gene>
    <name evidence="1" type="ORF">UV59_C0009G0016</name>
</gene>
<dbReference type="EMBL" id="LCFB01000009">
    <property type="protein sequence ID" value="KKS85214.1"/>
    <property type="molecule type" value="Genomic_DNA"/>
</dbReference>
<name>A0A0G1CIC5_9BACT</name>